<dbReference type="PANTHER" id="PTHR13528">
    <property type="entry name" value="39S RIBOSOMAL PROTEIN L28, MITOCHONDRIAL"/>
    <property type="match status" value="1"/>
</dbReference>
<dbReference type="eggNOG" id="KOG3278">
    <property type="taxonomic scope" value="Eukaryota"/>
</dbReference>
<dbReference type="InterPro" id="IPR001383">
    <property type="entry name" value="Ribosomal_bL28_bact-type"/>
</dbReference>
<evidence type="ECO:0000256" key="2">
    <source>
        <dbReference type="ARBA" id="ARBA00022980"/>
    </source>
</evidence>
<dbReference type="GeneID" id="9585619"/>
<dbReference type="OrthoDB" id="361870at2759"/>
<evidence type="ECO:0000256" key="1">
    <source>
        <dbReference type="ARBA" id="ARBA00008760"/>
    </source>
</evidence>
<dbReference type="AlphaFoldDB" id="D8Q0C4"/>
<dbReference type="PANTHER" id="PTHR13528:SF2">
    <property type="entry name" value="LARGE RIBOSOMAL SUBUNIT PROTEIN BL28M"/>
    <property type="match status" value="1"/>
</dbReference>
<feature type="non-terminal residue" evidence="5">
    <location>
        <position position="1"/>
    </location>
</feature>
<sequence length="96" mass="10851">ALNVKAVSQPFMRAQEGLFHGKTKRYGNNVPHSMQKTRRTWLPNIRSKTMHSESLGLMKLKITTTAMRAVKKMGGLDDYVLRTPTRKLGQLGIGLR</sequence>
<dbReference type="GO" id="GO:0005762">
    <property type="term" value="C:mitochondrial large ribosomal subunit"/>
    <property type="evidence" value="ECO:0007669"/>
    <property type="project" value="TreeGrafter"/>
</dbReference>
<dbReference type="GO" id="GO:0003735">
    <property type="term" value="F:structural constituent of ribosome"/>
    <property type="evidence" value="ECO:0007669"/>
    <property type="project" value="InterPro"/>
</dbReference>
<protein>
    <recommendedName>
        <fullName evidence="4">Large ribosomal subunit protein bL28c</fullName>
    </recommendedName>
</protein>
<dbReference type="HAMAP" id="MF_00373">
    <property type="entry name" value="Ribosomal_bL28"/>
    <property type="match status" value="1"/>
</dbReference>
<dbReference type="InterPro" id="IPR026569">
    <property type="entry name" value="Ribosomal_bL28"/>
</dbReference>
<dbReference type="Pfam" id="PF00830">
    <property type="entry name" value="Ribosomal_L28"/>
    <property type="match status" value="1"/>
</dbReference>
<dbReference type="SUPFAM" id="SSF143800">
    <property type="entry name" value="L28p-like"/>
    <property type="match status" value="1"/>
</dbReference>
<dbReference type="Proteomes" id="UP000007431">
    <property type="component" value="Unassembled WGS sequence"/>
</dbReference>
<reference evidence="5 6" key="1">
    <citation type="journal article" date="2010" name="Nat. Biotechnol.">
        <title>Genome sequence of the model mushroom Schizophyllum commune.</title>
        <authorList>
            <person name="Ohm R.A."/>
            <person name="de Jong J.F."/>
            <person name="Lugones L.G."/>
            <person name="Aerts A."/>
            <person name="Kothe E."/>
            <person name="Stajich J.E."/>
            <person name="de Vries R.P."/>
            <person name="Record E."/>
            <person name="Levasseur A."/>
            <person name="Baker S.E."/>
            <person name="Bartholomew K.A."/>
            <person name="Coutinho P.M."/>
            <person name="Erdmann S."/>
            <person name="Fowler T.J."/>
            <person name="Gathman A.C."/>
            <person name="Lombard V."/>
            <person name="Henrissat B."/>
            <person name="Knabe N."/>
            <person name="Kuees U."/>
            <person name="Lilly W.W."/>
            <person name="Lindquist E."/>
            <person name="Lucas S."/>
            <person name="Magnuson J.K."/>
            <person name="Piumi F."/>
            <person name="Raudaskoski M."/>
            <person name="Salamov A."/>
            <person name="Schmutz J."/>
            <person name="Schwarze F.W.M.R."/>
            <person name="vanKuyk P.A."/>
            <person name="Horton J.S."/>
            <person name="Grigoriev I.V."/>
            <person name="Woesten H.A.B."/>
        </authorList>
    </citation>
    <scope>NUCLEOTIDE SEQUENCE [LARGE SCALE GENOMIC DNA]</scope>
    <source>
        <strain evidence="6">H4-8 / FGSC 9210</strain>
    </source>
</reference>
<keyword evidence="6" id="KW-1185">Reference proteome</keyword>
<dbReference type="Gene3D" id="2.30.170.40">
    <property type="entry name" value="Ribosomal protein L28/L24"/>
    <property type="match status" value="1"/>
</dbReference>
<keyword evidence="2" id="KW-0689">Ribosomal protein</keyword>
<name>D8Q0C4_SCHCM</name>
<dbReference type="VEuPathDB" id="FungiDB:SCHCODRAFT_02615700"/>
<organism evidence="6">
    <name type="scientific">Schizophyllum commune (strain H4-8 / FGSC 9210)</name>
    <name type="common">Split gill fungus</name>
    <dbReference type="NCBI Taxonomy" id="578458"/>
    <lineage>
        <taxon>Eukaryota</taxon>
        <taxon>Fungi</taxon>
        <taxon>Dikarya</taxon>
        <taxon>Basidiomycota</taxon>
        <taxon>Agaricomycotina</taxon>
        <taxon>Agaricomycetes</taxon>
        <taxon>Agaricomycetidae</taxon>
        <taxon>Agaricales</taxon>
        <taxon>Schizophyllaceae</taxon>
        <taxon>Schizophyllum</taxon>
    </lineage>
</organism>
<keyword evidence="3" id="KW-0687">Ribonucleoprotein</keyword>
<dbReference type="OMA" id="PNLCQVT"/>
<proteinExistence type="inferred from homology"/>
<dbReference type="GO" id="GO:0006412">
    <property type="term" value="P:translation"/>
    <property type="evidence" value="ECO:0007669"/>
    <property type="project" value="InterPro"/>
</dbReference>
<dbReference type="InterPro" id="IPR034704">
    <property type="entry name" value="Ribosomal_bL28/bL31-like_sf"/>
</dbReference>
<feature type="non-terminal residue" evidence="5">
    <location>
        <position position="96"/>
    </location>
</feature>
<dbReference type="HOGENOM" id="CLU_064548_4_3_1"/>
<evidence type="ECO:0000256" key="3">
    <source>
        <dbReference type="ARBA" id="ARBA00023274"/>
    </source>
</evidence>
<accession>D8Q0C4</accession>
<dbReference type="InterPro" id="IPR037147">
    <property type="entry name" value="Ribosomal_bL28_sf"/>
</dbReference>
<dbReference type="EMBL" id="GL377304">
    <property type="protein sequence ID" value="EFI99594.1"/>
    <property type="molecule type" value="Genomic_DNA"/>
</dbReference>
<comment type="similarity">
    <text evidence="1">Belongs to the bacterial ribosomal protein bL28 family.</text>
</comment>
<evidence type="ECO:0000313" key="6">
    <source>
        <dbReference type="Proteomes" id="UP000007431"/>
    </source>
</evidence>
<dbReference type="InParanoid" id="D8Q0C4"/>
<dbReference type="FunCoup" id="D8Q0C4">
    <property type="interactions" value="135"/>
</dbReference>
<evidence type="ECO:0000313" key="5">
    <source>
        <dbReference type="EMBL" id="EFI99594.1"/>
    </source>
</evidence>
<evidence type="ECO:0000256" key="4">
    <source>
        <dbReference type="ARBA" id="ARBA00035265"/>
    </source>
</evidence>
<dbReference type="STRING" id="578458.D8Q0C4"/>
<dbReference type="KEGG" id="scm:SCHCO_02615700"/>
<dbReference type="NCBIfam" id="TIGR00009">
    <property type="entry name" value="L28"/>
    <property type="match status" value="1"/>
</dbReference>
<gene>
    <name evidence="5" type="ORF">SCHCODRAFT_37408</name>
</gene>